<keyword evidence="6 7" id="KW-0472">Membrane</keyword>
<evidence type="ECO:0000313" key="8">
    <source>
        <dbReference type="EMBL" id="OAS88465.1"/>
    </source>
</evidence>
<dbReference type="STRING" id="152268.A6K24_15520"/>
<feature type="transmembrane region" description="Helical" evidence="7">
    <location>
        <begin position="283"/>
        <end position="302"/>
    </location>
</feature>
<evidence type="ECO:0000256" key="4">
    <source>
        <dbReference type="ARBA" id="ARBA00022692"/>
    </source>
</evidence>
<dbReference type="Pfam" id="PF03547">
    <property type="entry name" value="Mem_trans"/>
    <property type="match status" value="1"/>
</dbReference>
<feature type="transmembrane region" description="Helical" evidence="7">
    <location>
        <begin position="193"/>
        <end position="214"/>
    </location>
</feature>
<dbReference type="PANTHER" id="PTHR36838:SF3">
    <property type="entry name" value="TRANSPORTER AUXIN EFFLUX CARRIER EC FAMILY"/>
    <property type="match status" value="1"/>
</dbReference>
<dbReference type="InterPro" id="IPR004776">
    <property type="entry name" value="Mem_transp_PIN-like"/>
</dbReference>
<feature type="transmembrane region" description="Helical" evidence="7">
    <location>
        <begin position="90"/>
        <end position="111"/>
    </location>
</feature>
<proteinExistence type="predicted"/>
<name>A0A179T395_9BACI</name>
<feature type="transmembrane region" description="Helical" evidence="7">
    <location>
        <begin position="226"/>
        <end position="246"/>
    </location>
</feature>
<evidence type="ECO:0000313" key="9">
    <source>
        <dbReference type="Proteomes" id="UP000078534"/>
    </source>
</evidence>
<evidence type="ECO:0000256" key="2">
    <source>
        <dbReference type="ARBA" id="ARBA00022448"/>
    </source>
</evidence>
<feature type="transmembrane region" description="Helical" evidence="7">
    <location>
        <begin position="123"/>
        <end position="145"/>
    </location>
</feature>
<keyword evidence="9" id="KW-1185">Reference proteome</keyword>
<keyword evidence="2" id="KW-0813">Transport</keyword>
<sequence>MASFNQQFLYCVLIIGLGYILRRSNILKERDGEGLSRIIFNLTLPALIIVTFSEIKVESSLFLLIFISFIYGIFSGFLTLFVLRKENRSVKGMIGMMVPGFNIGLFAYPLVEVIFGKEGITYFGMFDVGNAFIVFGLSYLIGSFYSKKEQTIDFKTIVSKMSKSIPFMTYLVVVMINLLGLKLPDVVLNVSGIISAANMPLSLLLLGIYLNFSFSKSYLKLMMKFLGLRYGVGLAIGVLLFFLLPFNDMFKYTILIGLILPTSVSVLPYSVEFEFDQKFVGTLSNVTIILSFVLLWGIANILM</sequence>
<reference evidence="9" key="1">
    <citation type="submission" date="2016-04" db="EMBL/GenBank/DDBJ databases">
        <authorList>
            <person name="Lyu Z."/>
            <person name="Lyu W."/>
        </authorList>
    </citation>
    <scope>NUCLEOTIDE SEQUENCE [LARGE SCALE GENOMIC DNA]</scope>
    <source>
        <strain evidence="9">C44</strain>
    </source>
</reference>
<comment type="subcellular location">
    <subcellularLocation>
        <location evidence="1">Membrane</location>
        <topology evidence="1">Multi-pass membrane protein</topology>
    </subcellularLocation>
</comment>
<feature type="transmembrane region" description="Helical" evidence="7">
    <location>
        <begin position="252"/>
        <end position="271"/>
    </location>
</feature>
<evidence type="ECO:0000256" key="3">
    <source>
        <dbReference type="ARBA" id="ARBA00022475"/>
    </source>
</evidence>
<evidence type="ECO:0000256" key="1">
    <source>
        <dbReference type="ARBA" id="ARBA00004141"/>
    </source>
</evidence>
<protein>
    <submittedName>
        <fullName evidence="8">Malonate transporter</fullName>
    </submittedName>
</protein>
<keyword evidence="5 7" id="KW-1133">Transmembrane helix</keyword>
<dbReference type="OrthoDB" id="3238334at2"/>
<feature type="transmembrane region" description="Helical" evidence="7">
    <location>
        <begin position="61"/>
        <end position="83"/>
    </location>
</feature>
<accession>A0A179T395</accession>
<dbReference type="Proteomes" id="UP000078534">
    <property type="component" value="Unassembled WGS sequence"/>
</dbReference>
<dbReference type="GO" id="GO:0055085">
    <property type="term" value="P:transmembrane transport"/>
    <property type="evidence" value="ECO:0007669"/>
    <property type="project" value="InterPro"/>
</dbReference>
<dbReference type="PANTHER" id="PTHR36838">
    <property type="entry name" value="AUXIN EFFLUX CARRIER FAMILY PROTEIN"/>
    <property type="match status" value="1"/>
</dbReference>
<evidence type="ECO:0000256" key="5">
    <source>
        <dbReference type="ARBA" id="ARBA00022989"/>
    </source>
</evidence>
<keyword evidence="3" id="KW-1003">Cell membrane</keyword>
<gene>
    <name evidence="8" type="ORF">A6K24_15520</name>
</gene>
<dbReference type="EMBL" id="LWSG01000003">
    <property type="protein sequence ID" value="OAS88465.1"/>
    <property type="molecule type" value="Genomic_DNA"/>
</dbReference>
<evidence type="ECO:0000256" key="6">
    <source>
        <dbReference type="ARBA" id="ARBA00023136"/>
    </source>
</evidence>
<keyword evidence="4 7" id="KW-0812">Transmembrane</keyword>
<comment type="caution">
    <text evidence="8">The sequence shown here is derived from an EMBL/GenBank/DDBJ whole genome shotgun (WGS) entry which is preliminary data.</text>
</comment>
<feature type="transmembrane region" description="Helical" evidence="7">
    <location>
        <begin position="165"/>
        <end position="181"/>
    </location>
</feature>
<dbReference type="GO" id="GO:0016020">
    <property type="term" value="C:membrane"/>
    <property type="evidence" value="ECO:0007669"/>
    <property type="project" value="UniProtKB-SubCell"/>
</dbReference>
<dbReference type="AlphaFoldDB" id="A0A179T395"/>
<dbReference type="RefSeq" id="WP_066327018.1">
    <property type="nucleotide sequence ID" value="NZ_LWSG01000003.1"/>
</dbReference>
<evidence type="ECO:0000256" key="7">
    <source>
        <dbReference type="SAM" id="Phobius"/>
    </source>
</evidence>
<feature type="transmembrane region" description="Helical" evidence="7">
    <location>
        <begin position="6"/>
        <end position="22"/>
    </location>
</feature>
<organism evidence="8 9">
    <name type="scientific">Metabacillus litoralis</name>
    <dbReference type="NCBI Taxonomy" id="152268"/>
    <lineage>
        <taxon>Bacteria</taxon>
        <taxon>Bacillati</taxon>
        <taxon>Bacillota</taxon>
        <taxon>Bacilli</taxon>
        <taxon>Bacillales</taxon>
        <taxon>Bacillaceae</taxon>
        <taxon>Metabacillus</taxon>
    </lineage>
</organism>